<name>A0A0J0XVT9_9TREE</name>
<dbReference type="RefSeq" id="XP_018281672.1">
    <property type="nucleotide sequence ID" value="XM_018422065.1"/>
</dbReference>
<reference evidence="5 6" key="1">
    <citation type="submission" date="2015-03" db="EMBL/GenBank/DDBJ databases">
        <title>Genomics and transcriptomics of the oil-accumulating basidiomycete yeast T. oleaginosus allow insights into substrate utilization and the diverse evolutionary trajectories of mating systems in fungi.</title>
        <authorList>
            <consortium name="DOE Joint Genome Institute"/>
            <person name="Kourist R."/>
            <person name="Kracht O."/>
            <person name="Bracharz F."/>
            <person name="Lipzen A."/>
            <person name="Nolan M."/>
            <person name="Ohm R."/>
            <person name="Grigoriev I."/>
            <person name="Sun S."/>
            <person name="Heitman J."/>
            <person name="Bruck T."/>
            <person name="Nowrousian M."/>
        </authorList>
    </citation>
    <scope>NUCLEOTIDE SEQUENCE [LARGE SCALE GENOMIC DNA]</scope>
    <source>
        <strain evidence="5 6">IBC0246</strain>
    </source>
</reference>
<dbReference type="PANTHER" id="PTHR40633:SF1">
    <property type="entry name" value="GPI ANCHORED SERINE-THREONINE RICH PROTEIN (AFU_ORTHOLOGUE AFUA_1G03630)"/>
    <property type="match status" value="1"/>
</dbReference>
<accession>A0A0J0XVT9</accession>
<dbReference type="Proteomes" id="UP000053611">
    <property type="component" value="Unassembled WGS sequence"/>
</dbReference>
<protein>
    <recommendedName>
        <fullName evidence="4">Yeast cell wall synthesis Kre9/Knh1-like N-terminal domain-containing protein</fullName>
    </recommendedName>
</protein>
<evidence type="ECO:0000259" key="4">
    <source>
        <dbReference type="Pfam" id="PF10342"/>
    </source>
</evidence>
<feature type="signal peptide" evidence="3">
    <location>
        <begin position="1"/>
        <end position="25"/>
    </location>
</feature>
<dbReference type="STRING" id="879819.A0A0J0XVT9"/>
<dbReference type="EMBL" id="KQ087182">
    <property type="protein sequence ID" value="KLT45181.1"/>
    <property type="molecule type" value="Genomic_DNA"/>
</dbReference>
<feature type="domain" description="Yeast cell wall synthesis Kre9/Knh1-like N-terminal" evidence="4">
    <location>
        <begin position="115"/>
        <end position="205"/>
    </location>
</feature>
<gene>
    <name evidence="5" type="ORF">CC85DRAFT_282675</name>
</gene>
<dbReference type="AlphaFoldDB" id="A0A0J0XVT9"/>
<dbReference type="InterPro" id="IPR052982">
    <property type="entry name" value="SRP1/TIP1-like"/>
</dbReference>
<dbReference type="GeneID" id="28982668"/>
<feature type="region of interest" description="Disordered" evidence="2">
    <location>
        <begin position="28"/>
        <end position="117"/>
    </location>
</feature>
<sequence length="315" mass="30950">MPRITTTSLLALLLIALALFGTVSAAPAPQDPGTNDTGGPGAGDDTSQPATDGSGDTGTGIETPIPDDGGVAVPSTSGASGAAPTPTPAAGGGNGQVQQSAPGDPNGPELNISEPFGQTTVQPGGDLKAIWTPDTNGVWNPMTIQLMTGSNLQMIPLSTVGQNIDATTLGEYTFKVPDVEPYSQIYFLQFTSTGGAPSWSTRFTIAGADGSTIPPPQTENVNGQNVGWGNGKLKGGPAVVGANPTSASGVRPSGVNGTGITLYNEGLETGIPTDVSTHGVAAATIGALPGTGSGALSLRPVAAVVAIVAGAALLA</sequence>
<dbReference type="OrthoDB" id="2432613at2759"/>
<dbReference type="Pfam" id="PF10342">
    <property type="entry name" value="Kre9_KNH"/>
    <property type="match status" value="1"/>
</dbReference>
<proteinExistence type="predicted"/>
<organism evidence="5 6">
    <name type="scientific">Cutaneotrichosporon oleaginosum</name>
    <dbReference type="NCBI Taxonomy" id="879819"/>
    <lineage>
        <taxon>Eukaryota</taxon>
        <taxon>Fungi</taxon>
        <taxon>Dikarya</taxon>
        <taxon>Basidiomycota</taxon>
        <taxon>Agaricomycotina</taxon>
        <taxon>Tremellomycetes</taxon>
        <taxon>Trichosporonales</taxon>
        <taxon>Trichosporonaceae</taxon>
        <taxon>Cutaneotrichosporon</taxon>
    </lineage>
</organism>
<evidence type="ECO:0000256" key="2">
    <source>
        <dbReference type="SAM" id="MobiDB-lite"/>
    </source>
</evidence>
<evidence type="ECO:0000256" key="3">
    <source>
        <dbReference type="SAM" id="SignalP"/>
    </source>
</evidence>
<keyword evidence="6" id="KW-1185">Reference proteome</keyword>
<keyword evidence="1 3" id="KW-0732">Signal</keyword>
<dbReference type="PANTHER" id="PTHR40633">
    <property type="entry name" value="MATRIX PROTEIN, PUTATIVE (AFU_ORTHOLOGUE AFUA_8G05410)-RELATED"/>
    <property type="match status" value="1"/>
</dbReference>
<evidence type="ECO:0000313" key="6">
    <source>
        <dbReference type="Proteomes" id="UP000053611"/>
    </source>
</evidence>
<feature type="compositionally biased region" description="Low complexity" evidence="2">
    <location>
        <begin position="69"/>
        <end position="84"/>
    </location>
</feature>
<evidence type="ECO:0000313" key="5">
    <source>
        <dbReference type="EMBL" id="KLT45181.1"/>
    </source>
</evidence>
<feature type="chain" id="PRO_5005245673" description="Yeast cell wall synthesis Kre9/Knh1-like N-terminal domain-containing protein" evidence="3">
    <location>
        <begin position="26"/>
        <end position="315"/>
    </location>
</feature>
<dbReference type="InterPro" id="IPR018466">
    <property type="entry name" value="Kre9/Knh1-like_N"/>
</dbReference>
<evidence type="ECO:0000256" key="1">
    <source>
        <dbReference type="ARBA" id="ARBA00022729"/>
    </source>
</evidence>